<evidence type="ECO:0000256" key="1">
    <source>
        <dbReference type="SAM" id="SignalP"/>
    </source>
</evidence>
<dbReference type="RefSeq" id="WP_004072284.1">
    <property type="nucleotide sequence ID" value="NZ_CM001488.1"/>
</dbReference>
<dbReference type="HOGENOM" id="CLU_112039_2_0_7"/>
<dbReference type="AlphaFoldDB" id="I5B160"/>
<name>I5B160_9BACT</name>
<dbReference type="Pfam" id="PF11322">
    <property type="entry name" value="DUF3124"/>
    <property type="match status" value="1"/>
</dbReference>
<dbReference type="InterPro" id="IPR021471">
    <property type="entry name" value="DUF3124"/>
</dbReference>
<dbReference type="EMBL" id="CM001488">
    <property type="protein sequence ID" value="EIM63223.1"/>
    <property type="molecule type" value="Genomic_DNA"/>
</dbReference>
<reference evidence="2 3" key="1">
    <citation type="submission" date="2011-09" db="EMBL/GenBank/DDBJ databases">
        <authorList>
            <consortium name="US DOE Joint Genome Institute (JGI-PGF)"/>
            <person name="Lucas S."/>
            <person name="Han J."/>
            <person name="Lapidus A."/>
            <person name="Cheng J.-F."/>
            <person name="Goodwin L."/>
            <person name="Pitluck S."/>
            <person name="Peters L."/>
            <person name="Land M.L."/>
            <person name="Hauser L."/>
            <person name="Orellana R."/>
            <person name="Lovley D."/>
            <person name="Woyke T.J."/>
        </authorList>
    </citation>
    <scope>NUCLEOTIDE SEQUENCE [LARGE SCALE GENOMIC DNA]</scope>
    <source>
        <strain evidence="2 3">2ac9</strain>
    </source>
</reference>
<gene>
    <name evidence="2" type="ORF">DespoDRAFT_01263</name>
</gene>
<evidence type="ECO:0000313" key="2">
    <source>
        <dbReference type="EMBL" id="EIM63223.1"/>
    </source>
</evidence>
<keyword evidence="1" id="KW-0732">Signal</keyword>
<reference evidence="2 3" key="2">
    <citation type="submission" date="2012-02" db="EMBL/GenBank/DDBJ databases">
        <title>Improved High-Quality Draft sequence of Desulfobacter postgatei 2ac9.</title>
        <authorList>
            <consortium name="US DOE Joint Genome Institute"/>
            <person name="Lucas S."/>
            <person name="Han J."/>
            <person name="Lapidus A."/>
            <person name="Cheng J.-F."/>
            <person name="Goodwin L."/>
            <person name="Pitluck S."/>
            <person name="Peters L."/>
            <person name="Ovchinnikova G."/>
            <person name="Held B."/>
            <person name="Detter J.C."/>
            <person name="Han C."/>
            <person name="Tapia R."/>
            <person name="Land M."/>
            <person name="Hauser L."/>
            <person name="Kyrpides N."/>
            <person name="Ivanova N."/>
            <person name="Pagani I."/>
            <person name="Orellana R."/>
            <person name="Lovley D."/>
            <person name="Woyke T."/>
        </authorList>
    </citation>
    <scope>NUCLEOTIDE SEQUENCE [LARGE SCALE GENOMIC DNA]</scope>
    <source>
        <strain evidence="2 3">2ac9</strain>
    </source>
</reference>
<protein>
    <recommendedName>
        <fullName evidence="4">DUF3124 domain-containing protein</fullName>
    </recommendedName>
</protein>
<proteinExistence type="predicted"/>
<evidence type="ECO:0008006" key="4">
    <source>
        <dbReference type="Google" id="ProtNLM"/>
    </source>
</evidence>
<sequence>MMTKKYILGYPVLLIGLLLCTRGTAFTQDNPNLSKGQKVYVPAYSHIYKGNRQIPSFLTVTLSIRNTDMSHAIEVVFVDYYDTKGTLLKNYLPSPVFLKPLESIRYVVDYDDKAGGAGANFIIEWRSENAVNPPIMETIMGYFEQSLETAYFQFRNYRLIILMSCSG</sequence>
<feature type="chain" id="PRO_5003699600" description="DUF3124 domain-containing protein" evidence="1">
    <location>
        <begin position="28"/>
        <end position="167"/>
    </location>
</feature>
<dbReference type="STRING" id="879212.DespoDRAFT_01263"/>
<feature type="signal peptide" evidence="1">
    <location>
        <begin position="1"/>
        <end position="27"/>
    </location>
</feature>
<organism evidence="2 3">
    <name type="scientific">Desulfobacter postgatei 2ac9</name>
    <dbReference type="NCBI Taxonomy" id="879212"/>
    <lineage>
        <taxon>Bacteria</taxon>
        <taxon>Pseudomonadati</taxon>
        <taxon>Thermodesulfobacteriota</taxon>
        <taxon>Desulfobacteria</taxon>
        <taxon>Desulfobacterales</taxon>
        <taxon>Desulfobacteraceae</taxon>
        <taxon>Desulfobacter</taxon>
    </lineage>
</organism>
<accession>I5B160</accession>
<dbReference type="Proteomes" id="UP000005778">
    <property type="component" value="Chromosome"/>
</dbReference>
<keyword evidence="3" id="KW-1185">Reference proteome</keyword>
<evidence type="ECO:0000313" key="3">
    <source>
        <dbReference type="Proteomes" id="UP000005778"/>
    </source>
</evidence>
<dbReference type="eggNOG" id="ENOG5032TD0">
    <property type="taxonomic scope" value="Bacteria"/>
</dbReference>